<proteinExistence type="inferred from homology"/>
<accession>A0A2M8ESK0</accession>
<dbReference type="GO" id="GO:1990904">
    <property type="term" value="C:ribonucleoprotein complex"/>
    <property type="evidence" value="ECO:0007669"/>
    <property type="project" value="UniProtKB-KW"/>
</dbReference>
<name>A0A2M8ESK0_9BACT</name>
<gene>
    <name evidence="7" type="ORF">CO054_01880</name>
</gene>
<reference evidence="8" key="1">
    <citation type="submission" date="2017-09" db="EMBL/GenBank/DDBJ databases">
        <title>Depth-based differentiation of microbial function through sediment-hosted aquifers and enrichment of novel symbionts in the deep terrestrial subsurface.</title>
        <authorList>
            <person name="Probst A.J."/>
            <person name="Ladd B."/>
            <person name="Jarett J.K."/>
            <person name="Geller-Mcgrath D.E."/>
            <person name="Sieber C.M.K."/>
            <person name="Emerson J.B."/>
            <person name="Anantharaman K."/>
            <person name="Thomas B.C."/>
            <person name="Malmstrom R."/>
            <person name="Stieglmeier M."/>
            <person name="Klingl A."/>
            <person name="Woyke T."/>
            <person name="Ryan C.M."/>
            <person name="Banfield J.F."/>
        </authorList>
    </citation>
    <scope>NUCLEOTIDE SEQUENCE [LARGE SCALE GENOMIC DNA]</scope>
</reference>
<evidence type="ECO:0000256" key="5">
    <source>
        <dbReference type="RuleBase" id="RU004005"/>
    </source>
</evidence>
<dbReference type="Gene3D" id="3.90.470.10">
    <property type="entry name" value="Ribosomal protein L22/L17"/>
    <property type="match status" value="1"/>
</dbReference>
<organism evidence="7 8">
    <name type="scientific">Candidatus Shapirobacteria bacterium CG_4_9_14_0_2_um_filter_39_11</name>
    <dbReference type="NCBI Taxonomy" id="1974478"/>
    <lineage>
        <taxon>Bacteria</taxon>
        <taxon>Candidatus Shapironibacteriota</taxon>
    </lineage>
</organism>
<comment type="caution">
    <text evidence="7">The sequence shown here is derived from an EMBL/GenBank/DDBJ whole genome shotgun (WGS) entry which is preliminary data.</text>
</comment>
<dbReference type="GO" id="GO:0019843">
    <property type="term" value="F:rRNA binding"/>
    <property type="evidence" value="ECO:0007669"/>
    <property type="project" value="UniProtKB-KW"/>
</dbReference>
<sequence length="59" mass="6394">MEVIAKSTFIRPTPRKLRLVADQIRGLGVAQAEAILKNLNKKAAKPLLMVLKQGIGNAV</sequence>
<dbReference type="Pfam" id="PF00237">
    <property type="entry name" value="Ribosomal_L22"/>
    <property type="match status" value="1"/>
</dbReference>
<dbReference type="AlphaFoldDB" id="A0A2M8ESK0"/>
<dbReference type="EMBL" id="PFSF01000039">
    <property type="protein sequence ID" value="PJC28103.1"/>
    <property type="molecule type" value="Genomic_DNA"/>
</dbReference>
<keyword evidence="6" id="KW-0699">rRNA-binding</keyword>
<evidence type="ECO:0000256" key="3">
    <source>
        <dbReference type="ARBA" id="ARBA00023274"/>
    </source>
</evidence>
<comment type="subunit">
    <text evidence="6">Part of the 50S ribosomal subunit.</text>
</comment>
<dbReference type="GO" id="GO:0005840">
    <property type="term" value="C:ribosome"/>
    <property type="evidence" value="ECO:0007669"/>
    <property type="project" value="UniProtKB-KW"/>
</dbReference>
<dbReference type="SUPFAM" id="SSF54843">
    <property type="entry name" value="Ribosomal protein L22"/>
    <property type="match status" value="1"/>
</dbReference>
<dbReference type="Proteomes" id="UP000229816">
    <property type="component" value="Unassembled WGS sequence"/>
</dbReference>
<evidence type="ECO:0000313" key="7">
    <source>
        <dbReference type="EMBL" id="PJC28103.1"/>
    </source>
</evidence>
<evidence type="ECO:0000256" key="2">
    <source>
        <dbReference type="ARBA" id="ARBA00022980"/>
    </source>
</evidence>
<keyword evidence="2 5" id="KW-0689">Ribosomal protein</keyword>
<dbReference type="GO" id="GO:0003735">
    <property type="term" value="F:structural constituent of ribosome"/>
    <property type="evidence" value="ECO:0007669"/>
    <property type="project" value="InterPro"/>
</dbReference>
<evidence type="ECO:0000256" key="4">
    <source>
        <dbReference type="ARBA" id="ARBA00035480"/>
    </source>
</evidence>
<evidence type="ECO:0000256" key="6">
    <source>
        <dbReference type="RuleBase" id="RU004006"/>
    </source>
</evidence>
<comment type="similarity">
    <text evidence="1 5">Belongs to the universal ribosomal protein uL22 family.</text>
</comment>
<protein>
    <recommendedName>
        <fullName evidence="4">50S ribosomal protein L22</fullName>
    </recommendedName>
</protein>
<feature type="non-terminal residue" evidence="7">
    <location>
        <position position="59"/>
    </location>
</feature>
<keyword evidence="6" id="KW-0694">RNA-binding</keyword>
<evidence type="ECO:0000313" key="8">
    <source>
        <dbReference type="Proteomes" id="UP000229816"/>
    </source>
</evidence>
<keyword evidence="3 5" id="KW-0687">Ribonucleoprotein</keyword>
<dbReference type="InterPro" id="IPR036394">
    <property type="entry name" value="Ribosomal_uL22_sf"/>
</dbReference>
<dbReference type="GO" id="GO:0006412">
    <property type="term" value="P:translation"/>
    <property type="evidence" value="ECO:0007669"/>
    <property type="project" value="InterPro"/>
</dbReference>
<dbReference type="InterPro" id="IPR001063">
    <property type="entry name" value="Ribosomal_uL22"/>
</dbReference>
<evidence type="ECO:0000256" key="1">
    <source>
        <dbReference type="ARBA" id="ARBA00009451"/>
    </source>
</evidence>